<name>A0A507SPU4_9BACT</name>
<protein>
    <submittedName>
        <fullName evidence="1">Uncharacterized protein</fullName>
    </submittedName>
</protein>
<comment type="caution">
    <text evidence="1">The sequence shown here is derived from an EMBL/GenBank/DDBJ whole genome shotgun (WGS) entry which is preliminary data.</text>
</comment>
<reference evidence="1 2" key="1">
    <citation type="submission" date="2019-03" db="EMBL/GenBank/DDBJ databases">
        <title>Characterization of a novel Mycoplasma cynos real-time PCR assay.</title>
        <authorList>
            <person name="Tallmadge R.L."/>
            <person name="Mitchell P.K."/>
            <person name="Goodman L."/>
        </authorList>
    </citation>
    <scope>NUCLEOTIDE SEQUENCE [LARGE SCALE GENOMIC DNA]</scope>
    <source>
        <strain evidence="1 2">1642</strain>
    </source>
</reference>
<evidence type="ECO:0000313" key="1">
    <source>
        <dbReference type="EMBL" id="TQC51378.1"/>
    </source>
</evidence>
<keyword evidence="2" id="KW-1185">Reference proteome</keyword>
<dbReference type="Proteomes" id="UP000320801">
    <property type="component" value="Unassembled WGS sequence"/>
</dbReference>
<gene>
    <name evidence="1" type="ORF">E1I18_02785</name>
</gene>
<dbReference type="EMBL" id="SMDN01000010">
    <property type="protein sequence ID" value="TQC51378.1"/>
    <property type="molecule type" value="Genomic_DNA"/>
</dbReference>
<accession>A0A507SPU4</accession>
<evidence type="ECO:0000313" key="2">
    <source>
        <dbReference type="Proteomes" id="UP000320801"/>
    </source>
</evidence>
<organism evidence="1 2">
    <name type="scientific">Mycoplasmopsis mucosicanis</name>
    <dbReference type="NCBI Taxonomy" id="458208"/>
    <lineage>
        <taxon>Bacteria</taxon>
        <taxon>Bacillati</taxon>
        <taxon>Mycoplasmatota</taxon>
        <taxon>Mycoplasmoidales</taxon>
        <taxon>Metamycoplasmataceae</taxon>
        <taxon>Mycoplasmopsis</taxon>
    </lineage>
</organism>
<proteinExistence type="predicted"/>
<dbReference type="OrthoDB" id="393197at2"/>
<sequence length="1972" mass="224072">MLRNSHKITEDPFNLLNSDYELLIKIKEDVYKEIETEQLIGGKKINSLKEEIEEAKKQIQTTNVTLDTLWKTRLNLLDRSSLQQNANNISVQEKNLNRLMDTVRTKQNVIRRKMERVISDFNKHQNLFAKIKEVAIKLSEVDQKTNPELYKNIIEVLRVNRYTGSDDTPEINKKIENLSKIINNIESSKQAKAALNKLIELKQNQFKQDNNDHAPRTILAQVDIQIQEVIDANTKILNDENSTEADLKRAKNALEIAYTRFHDQKQTIVNKFNEVKTNFETEINKLLEIQKSQKFSTFKEDDATNGSHLQKLKLHYDALASTTKNGAQSSAFDKLTVEQIEELQKTLTLTHNKDAFNDKKAKLEEKHKQISNKIANDSTFAIQGSDGQSPFDKIKTLIDSISEDVNSKTKASQNSEVIRQTDKLQAIDSLLSKQEEIIDKAKKPETNQETKDVLVNILKESSPVADNVTPNSVNPTSTNIQSKLDEISEKFNNSLSFSEVKENSKKSAKNIKEQFNSSFNIGGDEVDAKSKEHIDNLIKHYEDEIEKIVPKDTNDSNVAKAKVNEVERKLQTIKNNITNIIEYSKEIKKADVAASKAVTEGPIKSVLETLKNELNAQITASQNSYTEFNKYEDHKEKINQIIARIDEIKSLNISMTTLTEALKTLQYKPGTAQNDESASKKTQFENFDNKLIEFVAQPNINGDILQIKLLSQVVTLGVKLIDKHKEILKGYDLGSFMFDNQKFGYELDQKILAQSTLDTVPTLPSQFDGNELSSKLNALITQASTLSKAAHALHDKRKEAFETINNEYTTQTTKLQAKQAVKAIYDELIKDKNTYFKEKIDAVSKFASNNDLDKIDEISAEIGVVSGLFDEYVKLTEKIAEAKTVKTDTEKLQNRTQNLNDTLSNIQSTIDSIEKTNAATTADNFFYNEKNASTIINKVTDLATSIAKVGLLVQHAEKTTKLNNSQTITGDARKILQKILDELVKEINGLGKASEDKIDTIKNKFIQGGKLSFESLYASSEKLIDVINLAEQFVPNDSHSDYLSKESPEMQAFYKDLQEKIKLAKDLLNNEANALRPDLKNQRDAVLQAINNSTSGLIVKLKSNTARDVVALQSEIDSIDTFINENFNETKKPTKGEFTNLELRKLKDLNFANINAIKDAHEKVLKAKEQIQAQKQAIVEFAKRRLKVMKQRLESFVKLAKGEQISIDNKNIKLTDEQSKKLQAFSGIDKTKLDAYDASLASVDALTDKSFDINTYIDDSRALRNKYNQLHTQYAEFKDIAKTNIILLNDQVSDFVTQLQSNNSGSPLNLFSYIDAIDKKNNNNAQNLSTNLQTKVTEINSNKMKIGADVSTKLNKKELTNADYTIDTDTPTQSDIYNELNDFASTSNSILDTLISIDKLIYGSTGSDNDNLQKTMEKFIDNRTIENMLKLIASTQFQNTDSSNTAFQTIINSYNVIYNSLKSSSWVNSKDILNNKDAQLELKLKALQNAYRPAYELLKWMQDKGNQAFLFNYLTDNNEANAREIKPKAATLYEDVLEEINKLEQSSNASGKTELDITEATELLNKFEVFNILQNGDTNKKPYVTSKVHVYITRTNASLPWFPQFLQADTSIKKSKINLKFVYQKPTNGMDFFNDVENFDVEVKNVWMTFNTLSVLHISKDDLYKEGNDTEKNKKLWNEQILFDASKGGWNAKTFNANLAEIYSRASKFAADNNSLQFFFEDVSFTDENQYAKSLRGEIPTGFNGFNHKKNWLQLYKDINKNNIAKNNNIDYSASPSYLKFKVRIKDEGIELDGKKWKQGTFNGKKLNFWLQKDTEVKIDGDKVKTLIPFHIAIPLISDNGDPALLFAYYVNYIETDLNGKPTFRNAYDTNQSETKWYLLKPNQSIINKISGYGVMKNAEGLANKSEQEKKQAIPLLMLDDLFLGHNSKDNIIPKDNRFETRKVTKELTDPDIFKAFDKFDIYIKLRESEKK</sequence>
<dbReference type="RefSeq" id="WP_141484079.1">
    <property type="nucleotide sequence ID" value="NZ_SMDN01000010.1"/>
</dbReference>